<proteinExistence type="predicted"/>
<reference evidence="1 2" key="1">
    <citation type="submission" date="2013-04" db="EMBL/GenBank/DDBJ databases">
        <authorList>
            <person name="McClelland M."/>
            <person name="Porwollik S."/>
            <person name="Desai P."/>
            <person name="Cheng P."/>
            <person name="Wollam A."/>
            <person name="Pepin K."/>
            <person name="Palsikar V.B."/>
            <person name="Fulton L."/>
            <person name="Fulton R."/>
            <person name="Delehaunty K."/>
            <person name="Fronick C."/>
            <person name="Godfrey J."/>
            <person name="Waligorski J."/>
            <person name="Appelbaum E."/>
            <person name="Tomlinson C."/>
            <person name="Warren W."/>
            <person name="Sodergren E."/>
            <person name="Weinstock G."/>
            <person name="Wilson R.K."/>
        </authorList>
    </citation>
    <scope>NUCLEOTIDE SEQUENCE [LARGE SCALE GENOMIC DNA]</scope>
    <source>
        <strain evidence="1 2">2009K0958</strain>
    </source>
</reference>
<feature type="non-terminal residue" evidence="1">
    <location>
        <position position="1"/>
    </location>
</feature>
<feature type="non-terminal residue" evidence="1">
    <location>
        <position position="138"/>
    </location>
</feature>
<dbReference type="AlphaFoldDB" id="A0A656IAB0"/>
<sequence>VINDIERAKTTATDQIIMHKIDRPALVKRFRCGQWRGITHRQPLFAFTAKIQLQQTINTVDPFVIPHVSLPPQNLKKLRKTVSWIPFSCRLQCGNNGFVTCVIRTVMINRSAQVQAPAGLTDTESECRYQMSDQLTLK</sequence>
<evidence type="ECO:0000313" key="2">
    <source>
        <dbReference type="Proteomes" id="UP000014535"/>
    </source>
</evidence>
<gene>
    <name evidence="1" type="ORF">A673_04134</name>
</gene>
<organism evidence="1 2">
    <name type="scientific">Salmonella enteritidis (strain 2009K0958)</name>
    <dbReference type="NCBI Taxonomy" id="1192586"/>
    <lineage>
        <taxon>Bacteria</taxon>
        <taxon>Pseudomonadati</taxon>
        <taxon>Pseudomonadota</taxon>
        <taxon>Gammaproteobacteria</taxon>
        <taxon>Enterobacterales</taxon>
        <taxon>Enterobacteriaceae</taxon>
        <taxon>Salmonella</taxon>
    </lineage>
</organism>
<comment type="caution">
    <text evidence="1">The sequence shown here is derived from an EMBL/GenBank/DDBJ whole genome shotgun (WGS) entry which is preliminary data.</text>
</comment>
<name>A0A656IAB0_SALE2</name>
<accession>A0A656IAB0</accession>
<protein>
    <submittedName>
        <fullName evidence="1">Uncharacterized protein</fullName>
    </submittedName>
</protein>
<dbReference type="Proteomes" id="UP000014535">
    <property type="component" value="Unassembled WGS sequence"/>
</dbReference>
<dbReference type="EMBL" id="ATFT01000098">
    <property type="protein sequence ID" value="EPI65006.1"/>
    <property type="molecule type" value="Genomic_DNA"/>
</dbReference>
<evidence type="ECO:0000313" key="1">
    <source>
        <dbReference type="EMBL" id="EPI65006.1"/>
    </source>
</evidence>